<dbReference type="PROSITE" id="PS01094">
    <property type="entry name" value="UPF0076"/>
    <property type="match status" value="1"/>
</dbReference>
<dbReference type="InterPro" id="IPR006056">
    <property type="entry name" value="RidA"/>
</dbReference>
<dbReference type="OMA" id="VKLNIFM"/>
<dbReference type="AlphaFoldDB" id="A0A0C2IF71"/>
<dbReference type="InterPro" id="IPR019897">
    <property type="entry name" value="RidA_CS"/>
</dbReference>
<accession>A0A0C2IF71</accession>
<comment type="caution">
    <text evidence="2">The sequence shown here is derived from an EMBL/GenBank/DDBJ whole genome shotgun (WGS) entry which is preliminary data.</text>
</comment>
<protein>
    <submittedName>
        <fullName evidence="2">Ribonuclease</fullName>
    </submittedName>
</protein>
<dbReference type="GO" id="GO:0019239">
    <property type="term" value="F:deaminase activity"/>
    <property type="evidence" value="ECO:0007669"/>
    <property type="project" value="TreeGrafter"/>
</dbReference>
<dbReference type="InterPro" id="IPR006175">
    <property type="entry name" value="YjgF/YER057c/UK114"/>
</dbReference>
<organism evidence="2 3">
    <name type="scientific">Thelohanellus kitauei</name>
    <name type="common">Myxosporean</name>
    <dbReference type="NCBI Taxonomy" id="669202"/>
    <lineage>
        <taxon>Eukaryota</taxon>
        <taxon>Metazoa</taxon>
        <taxon>Cnidaria</taxon>
        <taxon>Myxozoa</taxon>
        <taxon>Myxosporea</taxon>
        <taxon>Bivalvulida</taxon>
        <taxon>Platysporina</taxon>
        <taxon>Myxobolidae</taxon>
        <taxon>Thelohanellus</taxon>
    </lineage>
</organism>
<comment type="similarity">
    <text evidence="1">Belongs to the RutC family.</text>
</comment>
<dbReference type="Pfam" id="PF01042">
    <property type="entry name" value="Ribonuc_L-PSP"/>
    <property type="match status" value="1"/>
</dbReference>
<dbReference type="NCBIfam" id="TIGR00004">
    <property type="entry name" value="Rid family detoxifying hydrolase"/>
    <property type="match status" value="1"/>
</dbReference>
<dbReference type="PANTHER" id="PTHR11803:SF39">
    <property type="entry name" value="2-IMINOBUTANOATE_2-IMINOPROPANOATE DEAMINASE"/>
    <property type="match status" value="1"/>
</dbReference>
<dbReference type="SUPFAM" id="SSF55298">
    <property type="entry name" value="YjgF-like"/>
    <property type="match status" value="1"/>
</dbReference>
<evidence type="ECO:0000313" key="2">
    <source>
        <dbReference type="EMBL" id="KII63984.1"/>
    </source>
</evidence>
<dbReference type="InterPro" id="IPR035959">
    <property type="entry name" value="RutC-like_sf"/>
</dbReference>
<keyword evidence="3" id="KW-1185">Reference proteome</keyword>
<dbReference type="EMBL" id="JWZT01004480">
    <property type="protein sequence ID" value="KII63984.1"/>
    <property type="molecule type" value="Genomic_DNA"/>
</dbReference>
<evidence type="ECO:0000313" key="3">
    <source>
        <dbReference type="Proteomes" id="UP000031668"/>
    </source>
</evidence>
<sequence length="132" mass="14658">MDSDKFFSVKTEKAALPISCYSQAVMVSGVLFISGQIGVCPKSNKLVGDDIETQTRQALENMGNILASQMMDFSCLAKTTVFLKNFDDYQKFNSIYESYLKEPFPARSVVQVSELPRSALVEIDGVAVVRNR</sequence>
<dbReference type="CDD" id="cd00448">
    <property type="entry name" value="YjgF_YER057c_UK114_family"/>
    <property type="match status" value="1"/>
</dbReference>
<reference evidence="2 3" key="1">
    <citation type="journal article" date="2014" name="Genome Biol. Evol.">
        <title>The genome of the myxosporean Thelohanellus kitauei shows adaptations to nutrient acquisition within its fish host.</title>
        <authorList>
            <person name="Yang Y."/>
            <person name="Xiong J."/>
            <person name="Zhou Z."/>
            <person name="Huo F."/>
            <person name="Miao W."/>
            <person name="Ran C."/>
            <person name="Liu Y."/>
            <person name="Zhang J."/>
            <person name="Feng J."/>
            <person name="Wang M."/>
            <person name="Wang M."/>
            <person name="Wang L."/>
            <person name="Yao B."/>
        </authorList>
    </citation>
    <scope>NUCLEOTIDE SEQUENCE [LARGE SCALE GENOMIC DNA]</scope>
    <source>
        <strain evidence="2">Wuqing</strain>
    </source>
</reference>
<gene>
    <name evidence="2" type="ORF">RF11_01472</name>
</gene>
<name>A0A0C2IF71_THEKT</name>
<dbReference type="Gene3D" id="3.30.1330.40">
    <property type="entry name" value="RutC-like"/>
    <property type="match status" value="1"/>
</dbReference>
<dbReference type="FunFam" id="3.30.1330.40:FF:000001">
    <property type="entry name" value="L-PSP family endoribonuclease"/>
    <property type="match status" value="1"/>
</dbReference>
<dbReference type="Proteomes" id="UP000031668">
    <property type="component" value="Unassembled WGS sequence"/>
</dbReference>
<proteinExistence type="inferred from homology"/>
<evidence type="ECO:0000256" key="1">
    <source>
        <dbReference type="ARBA" id="ARBA00010552"/>
    </source>
</evidence>
<dbReference type="GO" id="GO:0005829">
    <property type="term" value="C:cytosol"/>
    <property type="evidence" value="ECO:0007669"/>
    <property type="project" value="TreeGrafter"/>
</dbReference>
<dbReference type="OrthoDB" id="309640at2759"/>
<dbReference type="PANTHER" id="PTHR11803">
    <property type="entry name" value="2-IMINOBUTANOATE/2-IMINOPROPANOATE DEAMINASE RIDA"/>
    <property type="match status" value="1"/>
</dbReference>